<dbReference type="EC" id="2.7.13.3" evidence="2"/>
<keyword evidence="7" id="KW-0812">Transmembrane</keyword>
<dbReference type="InterPro" id="IPR050482">
    <property type="entry name" value="Sensor_HK_TwoCompSys"/>
</dbReference>
<evidence type="ECO:0000313" key="10">
    <source>
        <dbReference type="Proteomes" id="UP000321907"/>
    </source>
</evidence>
<dbReference type="PANTHER" id="PTHR24421">
    <property type="entry name" value="NITRATE/NITRITE SENSOR PROTEIN NARX-RELATED"/>
    <property type="match status" value="1"/>
</dbReference>
<evidence type="ECO:0000259" key="8">
    <source>
        <dbReference type="PROSITE" id="PS50109"/>
    </source>
</evidence>
<dbReference type="SMART" id="SM00387">
    <property type="entry name" value="HATPase_c"/>
    <property type="match status" value="1"/>
</dbReference>
<keyword evidence="7" id="KW-1133">Transmembrane helix</keyword>
<dbReference type="Gene3D" id="1.20.5.1930">
    <property type="match status" value="1"/>
</dbReference>
<dbReference type="Proteomes" id="UP000321907">
    <property type="component" value="Unassembled WGS sequence"/>
</dbReference>
<accession>A0A5C7FS00</accession>
<dbReference type="InterPro" id="IPR005467">
    <property type="entry name" value="His_kinase_dom"/>
</dbReference>
<protein>
    <recommendedName>
        <fullName evidence="2">histidine kinase</fullName>
        <ecNumber evidence="2">2.7.13.3</ecNumber>
    </recommendedName>
</protein>
<organism evidence="9 10">
    <name type="scientific">Neolewinella aurantiaca</name>
    <dbReference type="NCBI Taxonomy" id="2602767"/>
    <lineage>
        <taxon>Bacteria</taxon>
        <taxon>Pseudomonadati</taxon>
        <taxon>Bacteroidota</taxon>
        <taxon>Saprospiria</taxon>
        <taxon>Saprospirales</taxon>
        <taxon>Lewinellaceae</taxon>
        <taxon>Neolewinella</taxon>
    </lineage>
</organism>
<dbReference type="SUPFAM" id="SSF55874">
    <property type="entry name" value="ATPase domain of HSP90 chaperone/DNA topoisomerase II/histidine kinase"/>
    <property type="match status" value="1"/>
</dbReference>
<dbReference type="GO" id="GO:0000160">
    <property type="term" value="P:phosphorelay signal transduction system"/>
    <property type="evidence" value="ECO:0007669"/>
    <property type="project" value="UniProtKB-KW"/>
</dbReference>
<evidence type="ECO:0000256" key="1">
    <source>
        <dbReference type="ARBA" id="ARBA00000085"/>
    </source>
</evidence>
<feature type="coiled-coil region" evidence="6">
    <location>
        <begin position="361"/>
        <end position="388"/>
    </location>
</feature>
<name>A0A5C7FS00_9BACT</name>
<evidence type="ECO:0000256" key="2">
    <source>
        <dbReference type="ARBA" id="ARBA00012438"/>
    </source>
</evidence>
<dbReference type="InterPro" id="IPR036890">
    <property type="entry name" value="HATPase_C_sf"/>
</dbReference>
<dbReference type="SUPFAM" id="SSF48452">
    <property type="entry name" value="TPR-like"/>
    <property type="match status" value="2"/>
</dbReference>
<comment type="catalytic activity">
    <reaction evidence="1">
        <text>ATP + protein L-histidine = ADP + protein N-phospho-L-histidine.</text>
        <dbReference type="EC" id="2.7.13.3"/>
    </reaction>
</comment>
<dbReference type="EMBL" id="VOXD01000016">
    <property type="protein sequence ID" value="TXF89163.1"/>
    <property type="molecule type" value="Genomic_DNA"/>
</dbReference>
<dbReference type="OrthoDB" id="9778366at2"/>
<keyword evidence="4" id="KW-0418">Kinase</keyword>
<keyword evidence="6" id="KW-0175">Coiled coil</keyword>
<feature type="domain" description="Histidine kinase" evidence="8">
    <location>
        <begin position="462"/>
        <end position="647"/>
    </location>
</feature>
<dbReference type="AlphaFoldDB" id="A0A5C7FS00"/>
<evidence type="ECO:0000256" key="4">
    <source>
        <dbReference type="ARBA" id="ARBA00022777"/>
    </source>
</evidence>
<dbReference type="PANTHER" id="PTHR24421:SF10">
    <property type="entry name" value="NITRATE_NITRITE SENSOR PROTEIN NARQ"/>
    <property type="match status" value="1"/>
</dbReference>
<evidence type="ECO:0000256" key="6">
    <source>
        <dbReference type="SAM" id="Coils"/>
    </source>
</evidence>
<evidence type="ECO:0000256" key="7">
    <source>
        <dbReference type="SAM" id="Phobius"/>
    </source>
</evidence>
<dbReference type="Pfam" id="PF13374">
    <property type="entry name" value="TPR_10"/>
    <property type="match status" value="1"/>
</dbReference>
<dbReference type="Gene3D" id="3.30.565.10">
    <property type="entry name" value="Histidine kinase-like ATPase, C-terminal domain"/>
    <property type="match status" value="1"/>
</dbReference>
<evidence type="ECO:0000256" key="3">
    <source>
        <dbReference type="ARBA" id="ARBA00022679"/>
    </source>
</evidence>
<keyword evidence="3" id="KW-0808">Transferase</keyword>
<dbReference type="Gene3D" id="1.25.40.10">
    <property type="entry name" value="Tetratricopeptide repeat domain"/>
    <property type="match status" value="2"/>
</dbReference>
<dbReference type="InterPro" id="IPR019734">
    <property type="entry name" value="TPR_rpt"/>
</dbReference>
<gene>
    <name evidence="9" type="ORF">FUA23_11675</name>
</gene>
<dbReference type="SMART" id="SM00028">
    <property type="entry name" value="TPR"/>
    <property type="match status" value="5"/>
</dbReference>
<keyword evidence="10" id="KW-1185">Reference proteome</keyword>
<dbReference type="PRINTS" id="PR00344">
    <property type="entry name" value="BCTRLSENSOR"/>
</dbReference>
<dbReference type="InterPro" id="IPR011990">
    <property type="entry name" value="TPR-like_helical_dom_sf"/>
</dbReference>
<dbReference type="Pfam" id="PF02518">
    <property type="entry name" value="HATPase_c"/>
    <property type="match status" value="1"/>
</dbReference>
<comment type="caution">
    <text evidence="9">The sequence shown here is derived from an EMBL/GenBank/DDBJ whole genome shotgun (WGS) entry which is preliminary data.</text>
</comment>
<evidence type="ECO:0000256" key="5">
    <source>
        <dbReference type="ARBA" id="ARBA00023012"/>
    </source>
</evidence>
<dbReference type="InterPro" id="IPR004358">
    <property type="entry name" value="Sig_transdc_His_kin-like_C"/>
</dbReference>
<dbReference type="RefSeq" id="WP_147930925.1">
    <property type="nucleotide sequence ID" value="NZ_VOXD01000016.1"/>
</dbReference>
<dbReference type="CDD" id="cd16917">
    <property type="entry name" value="HATPase_UhpB-NarQ-NarX-like"/>
    <property type="match status" value="1"/>
</dbReference>
<keyword evidence="5" id="KW-0902">Two-component regulatory system</keyword>
<evidence type="ECO:0000313" key="9">
    <source>
        <dbReference type="EMBL" id="TXF89163.1"/>
    </source>
</evidence>
<feature type="transmembrane region" description="Helical" evidence="7">
    <location>
        <begin position="396"/>
        <end position="415"/>
    </location>
</feature>
<dbReference type="GO" id="GO:0004673">
    <property type="term" value="F:protein histidine kinase activity"/>
    <property type="evidence" value="ECO:0007669"/>
    <property type="project" value="UniProtKB-EC"/>
</dbReference>
<proteinExistence type="predicted"/>
<keyword evidence="7" id="KW-0472">Membrane</keyword>
<reference evidence="9 10" key="1">
    <citation type="submission" date="2019-08" db="EMBL/GenBank/DDBJ databases">
        <title>Lewinella sp. strain SSH13 Genome sequencing and assembly.</title>
        <authorList>
            <person name="Kim I."/>
        </authorList>
    </citation>
    <scope>NUCLEOTIDE SEQUENCE [LARGE SCALE GENOMIC DNA]</scope>
    <source>
        <strain evidence="9 10">SSH13</strain>
    </source>
</reference>
<sequence length="657" mass="72966">MRHYLVVPFVTLVLFATTSGLRAQTDSLLSEVARPGNDTSDLNALYELVKLMMIEDTPRAKNYALTMGRLADRRELPTWSALGYRTLGSLHYLTSDIDSFSYYNALALSRIGDPAVAPKIGVGILVNKGVVAIIQYRFDDAVGDYAAAYDLAMSSGYTKDLPKILNNLGVLYRRLNRPRSAERTYKLSLEMKEEVNDSLGMAATLHNLGRVEIELNKVKEGLETLDRSAGLYVALGHPEELPAVEISRGIGFYDLGELDKAESLIKKALEAPNLKLDAFTMANALLGLGEMARKDGRYVEAREHLEEGLAYAKKTNVLALVTNFNRSLGQTYQQLEDQEMAFSHFAFYVDTIEHVFEQERLDVYGEAAEKFQAQLREAEIERQQLIIGQQRQRSQMLWLGLGLFALLSAGTFLLLRSRLKFQKSEALRKESERKAEVRALKQEAEVNGLRSMIEGQEVERKRVAKDLHDGLGGLLATVKSRLANEAPTAVAASQLLDRACTEVRRIAHNMMPQTLALSGLSGSVRDMVDQLNLRGLETELEIVGQPDLRLNEDGQAMILRILQELTHNVMKHAQANKLFLQLIDQPNQLMLTVEDDGIGFDATRESAGGGIGLENIESRVHYLNGEIQYDSSPGHGTTVTLTVPLDKPTTFSNAAIP</sequence>
<dbReference type="InterPro" id="IPR003594">
    <property type="entry name" value="HATPase_dom"/>
</dbReference>
<dbReference type="PROSITE" id="PS50109">
    <property type="entry name" value="HIS_KIN"/>
    <property type="match status" value="1"/>
</dbReference>